<evidence type="ECO:0000313" key="3">
    <source>
        <dbReference type="Proteomes" id="UP000025241"/>
    </source>
</evidence>
<organism evidence="2 3">
    <name type="scientific">Pseudomonas knackmussii (strain DSM 6978 / CCUG 54928 / LMG 23759 / B13)</name>
    <dbReference type="NCBI Taxonomy" id="1301098"/>
    <lineage>
        <taxon>Bacteria</taxon>
        <taxon>Pseudomonadati</taxon>
        <taxon>Pseudomonadota</taxon>
        <taxon>Gammaproteobacteria</taxon>
        <taxon>Pseudomonadales</taxon>
        <taxon>Pseudomonadaceae</taxon>
        <taxon>Pseudomonas</taxon>
    </lineage>
</organism>
<dbReference type="EMBL" id="HG322950">
    <property type="protein sequence ID" value="CDF87100.1"/>
    <property type="molecule type" value="Genomic_DNA"/>
</dbReference>
<dbReference type="PATRIC" id="fig|1301098.3.peg.5773"/>
<reference evidence="2 3" key="2">
    <citation type="submission" date="2014-05" db="EMBL/GenBank/DDBJ databases">
        <title>Genome sequence of the 3-chlorobenzoate degrading bacterium Pseudomonas knackmussii B13 shows multiple evidence for horizontal gene transfer.</title>
        <authorList>
            <person name="Miyazaki R."/>
            <person name="Bertelli C."/>
            <person name="Falquet L."/>
            <person name="Robinson-Rechavi M."/>
            <person name="Gharib W."/>
            <person name="Roy S."/>
            <person name="Van der Meer J.R."/>
        </authorList>
    </citation>
    <scope>NUCLEOTIDE SEQUENCE [LARGE SCALE GENOMIC DNA]</scope>
    <source>
        <strain evidence="2 3">B13</strain>
    </source>
</reference>
<name>A0A024HQ00_PSEKB</name>
<dbReference type="EC" id="5.1.3.2" evidence="2"/>
<dbReference type="eggNOG" id="COG0451">
    <property type="taxonomic scope" value="Bacteria"/>
</dbReference>
<dbReference type="Gene3D" id="3.40.50.720">
    <property type="entry name" value="NAD(P)-binding Rossmann-like Domain"/>
    <property type="match status" value="1"/>
</dbReference>
<dbReference type="InterPro" id="IPR050177">
    <property type="entry name" value="Lipid_A_modif_metabolic_enz"/>
</dbReference>
<dbReference type="InterPro" id="IPR001509">
    <property type="entry name" value="Epimerase_deHydtase"/>
</dbReference>
<dbReference type="RefSeq" id="WP_043256701.1">
    <property type="nucleotide sequence ID" value="NZ_HG322950.1"/>
</dbReference>
<dbReference type="Proteomes" id="UP000025241">
    <property type="component" value="Chromosome I"/>
</dbReference>
<keyword evidence="2" id="KW-0413">Isomerase</keyword>
<dbReference type="GO" id="GO:0003978">
    <property type="term" value="F:UDP-glucose 4-epimerase activity"/>
    <property type="evidence" value="ECO:0007669"/>
    <property type="project" value="UniProtKB-EC"/>
</dbReference>
<dbReference type="CDD" id="cd05240">
    <property type="entry name" value="UDP_G4E_3_SDR_e"/>
    <property type="match status" value="1"/>
</dbReference>
<proteinExistence type="predicted"/>
<evidence type="ECO:0000313" key="2">
    <source>
        <dbReference type="EMBL" id="CDF87100.1"/>
    </source>
</evidence>
<reference evidence="2 3" key="1">
    <citation type="submission" date="2013-03" db="EMBL/GenBank/DDBJ databases">
        <authorList>
            <person name="Linke B."/>
        </authorList>
    </citation>
    <scope>NUCLEOTIDE SEQUENCE [LARGE SCALE GENOMIC DNA]</scope>
    <source>
        <strain evidence="2 3">B13</strain>
    </source>
</reference>
<sequence length="321" mass="36007">MRVLITGAAGYIGQNLLSDLAVQHLDWHLIAADVRALPGHNLKPNVEPVRMDLSHPKQVMDCVRNYRPDAIVHLAAVINPPRDMSPVLLHTIEVGGTRTLIEAAGECNVGQLIVTSSGAAYGYHPENAEWIDEEDPLRGHPQFVYARHKHEVEELLAKARKTYPQMRQLVLRPGTILGRGAHNPITDLFKRRSVLGISGRCSRFVFIWDQDVVNIIRQGLERNSEGIFNLAGDGALSMREIAEILGKPYRPYPALVMRSALAVLKPLGLSQYGPEQVDFLRYRPVLANRRLKEEFGYQPRYSSREAFLAFLAARGIKADKR</sequence>
<dbReference type="STRING" id="1301098.PKB_5795"/>
<keyword evidence="3" id="KW-1185">Reference proteome</keyword>
<dbReference type="KEGG" id="pkc:PKB_5795"/>
<dbReference type="PANTHER" id="PTHR43245">
    <property type="entry name" value="BIFUNCTIONAL POLYMYXIN RESISTANCE PROTEIN ARNA"/>
    <property type="match status" value="1"/>
</dbReference>
<dbReference type="InterPro" id="IPR036291">
    <property type="entry name" value="NAD(P)-bd_dom_sf"/>
</dbReference>
<feature type="domain" description="NAD-dependent epimerase/dehydratase" evidence="1">
    <location>
        <begin position="3"/>
        <end position="184"/>
    </location>
</feature>
<dbReference type="Pfam" id="PF01370">
    <property type="entry name" value="Epimerase"/>
    <property type="match status" value="1"/>
</dbReference>
<protein>
    <submittedName>
        <fullName evidence="2">NAD-dependent epimerase/dehydratase</fullName>
        <ecNumber evidence="2">5.1.3.2</ecNumber>
    </submittedName>
</protein>
<dbReference type="OrthoDB" id="9801056at2"/>
<dbReference type="SUPFAM" id="SSF51735">
    <property type="entry name" value="NAD(P)-binding Rossmann-fold domains"/>
    <property type="match status" value="1"/>
</dbReference>
<dbReference type="AlphaFoldDB" id="A0A024HQ00"/>
<dbReference type="HOGENOM" id="CLU_007383_0_1_6"/>
<evidence type="ECO:0000259" key="1">
    <source>
        <dbReference type="Pfam" id="PF01370"/>
    </source>
</evidence>
<accession>A0A024HQ00</accession>
<gene>
    <name evidence="2" type="ORF">PKB_5795</name>
</gene>